<dbReference type="AlphaFoldDB" id="A0A6N9HAQ9"/>
<organism evidence="2 3">
    <name type="scientific">Pseudoduganella guangdongensis</name>
    <dbReference type="NCBI Taxonomy" id="2692179"/>
    <lineage>
        <taxon>Bacteria</taxon>
        <taxon>Pseudomonadati</taxon>
        <taxon>Pseudomonadota</taxon>
        <taxon>Betaproteobacteria</taxon>
        <taxon>Burkholderiales</taxon>
        <taxon>Oxalobacteraceae</taxon>
        <taxon>Telluria group</taxon>
        <taxon>Pseudoduganella</taxon>
    </lineage>
</organism>
<comment type="caution">
    <text evidence="2">The sequence shown here is derived from an EMBL/GenBank/DDBJ whole genome shotgun (WGS) entry which is preliminary data.</text>
</comment>
<sequence length="114" mass="11975">MKITHTAALILALCAAPAFAAAPLQNQASVRPVEGKIIGKIRGDAGILGVQGDVLEFTHGVVRINGTPVATVPKVCEIKYIVDGTRRTFYVNGKQRALPEIPPPPAVMHIGGLT</sequence>
<dbReference type="RefSeq" id="WP_161023565.1">
    <property type="nucleotide sequence ID" value="NZ_WWCJ01000001.1"/>
</dbReference>
<gene>
    <name evidence="2" type="ORF">GTP41_00350</name>
</gene>
<accession>A0A6N9HAQ9</accession>
<evidence type="ECO:0000313" key="3">
    <source>
        <dbReference type="Proteomes" id="UP000448575"/>
    </source>
</evidence>
<protein>
    <recommendedName>
        <fullName evidence="4">DUF5666 domain-containing protein</fullName>
    </recommendedName>
</protein>
<proteinExistence type="predicted"/>
<evidence type="ECO:0000313" key="2">
    <source>
        <dbReference type="EMBL" id="MYN00540.1"/>
    </source>
</evidence>
<keyword evidence="3" id="KW-1185">Reference proteome</keyword>
<name>A0A6N9HAQ9_9BURK</name>
<feature type="signal peptide" evidence="1">
    <location>
        <begin position="1"/>
        <end position="20"/>
    </location>
</feature>
<feature type="chain" id="PRO_5026869944" description="DUF5666 domain-containing protein" evidence="1">
    <location>
        <begin position="21"/>
        <end position="114"/>
    </location>
</feature>
<reference evidence="2 3" key="1">
    <citation type="submission" date="2019-12" db="EMBL/GenBank/DDBJ databases">
        <title>Novel species isolated from a subtropical stream in China.</title>
        <authorList>
            <person name="Lu H."/>
        </authorList>
    </citation>
    <scope>NUCLEOTIDE SEQUENCE [LARGE SCALE GENOMIC DNA]</scope>
    <source>
        <strain evidence="2 3">DS3</strain>
    </source>
</reference>
<evidence type="ECO:0008006" key="4">
    <source>
        <dbReference type="Google" id="ProtNLM"/>
    </source>
</evidence>
<dbReference type="Proteomes" id="UP000448575">
    <property type="component" value="Unassembled WGS sequence"/>
</dbReference>
<dbReference type="EMBL" id="WWCJ01000001">
    <property type="protein sequence ID" value="MYN00540.1"/>
    <property type="molecule type" value="Genomic_DNA"/>
</dbReference>
<keyword evidence="1" id="KW-0732">Signal</keyword>
<evidence type="ECO:0000256" key="1">
    <source>
        <dbReference type="SAM" id="SignalP"/>
    </source>
</evidence>